<dbReference type="AlphaFoldDB" id="A0A9Q0DTG3"/>
<gene>
    <name evidence="3" type="ORF">NHX12_004822</name>
</gene>
<dbReference type="EMBL" id="JANIIK010000111">
    <property type="protein sequence ID" value="KAJ3595519.1"/>
    <property type="molecule type" value="Genomic_DNA"/>
</dbReference>
<evidence type="ECO:0000259" key="2">
    <source>
        <dbReference type="Pfam" id="PF04592"/>
    </source>
</evidence>
<reference evidence="3" key="1">
    <citation type="submission" date="2022-07" db="EMBL/GenBank/DDBJ databases">
        <title>Chromosome-level genome of Muraenolepis orangiensis.</title>
        <authorList>
            <person name="Kim J."/>
        </authorList>
    </citation>
    <scope>NUCLEOTIDE SEQUENCE</scope>
    <source>
        <strain evidence="3">KU_S4_2022</strain>
        <tissue evidence="3">Muscle</tissue>
    </source>
</reference>
<keyword evidence="1" id="KW-0812">Transmembrane</keyword>
<keyword evidence="1" id="KW-1133">Transmembrane helix</keyword>
<feature type="domain" description="Selenoprotein P N-terminal" evidence="2">
    <location>
        <begin position="74"/>
        <end position="107"/>
    </location>
</feature>
<proteinExistence type="predicted"/>
<dbReference type="InterPro" id="IPR007671">
    <property type="entry name" value="Selenoprotein-P_N"/>
</dbReference>
<dbReference type="OrthoDB" id="6134775at2759"/>
<evidence type="ECO:0000313" key="3">
    <source>
        <dbReference type="EMBL" id="KAJ3595519.1"/>
    </source>
</evidence>
<organism evidence="3 4">
    <name type="scientific">Muraenolepis orangiensis</name>
    <name type="common">Patagonian moray cod</name>
    <dbReference type="NCBI Taxonomy" id="630683"/>
    <lineage>
        <taxon>Eukaryota</taxon>
        <taxon>Metazoa</taxon>
        <taxon>Chordata</taxon>
        <taxon>Craniata</taxon>
        <taxon>Vertebrata</taxon>
        <taxon>Euteleostomi</taxon>
        <taxon>Actinopterygii</taxon>
        <taxon>Neopterygii</taxon>
        <taxon>Teleostei</taxon>
        <taxon>Neoteleostei</taxon>
        <taxon>Acanthomorphata</taxon>
        <taxon>Zeiogadaria</taxon>
        <taxon>Gadariae</taxon>
        <taxon>Gadiformes</taxon>
        <taxon>Muraenolepidoidei</taxon>
        <taxon>Muraenolepididae</taxon>
        <taxon>Muraenolepis</taxon>
    </lineage>
</organism>
<evidence type="ECO:0000313" key="4">
    <source>
        <dbReference type="Proteomes" id="UP001148018"/>
    </source>
</evidence>
<keyword evidence="1" id="KW-0472">Membrane</keyword>
<keyword evidence="4" id="KW-1185">Reference proteome</keyword>
<name>A0A9Q0DTG3_9TELE</name>
<dbReference type="Proteomes" id="UP001148018">
    <property type="component" value="Unassembled WGS sequence"/>
</dbReference>
<dbReference type="Pfam" id="PF04592">
    <property type="entry name" value="SelP_N"/>
    <property type="match status" value="1"/>
</dbReference>
<accession>A0A9Q0DTG3</accession>
<evidence type="ECO:0000256" key="1">
    <source>
        <dbReference type="SAM" id="Phobius"/>
    </source>
</evidence>
<protein>
    <recommendedName>
        <fullName evidence="2">Selenoprotein P N-terminal domain-containing protein</fullName>
    </recommendedName>
</protein>
<feature type="transmembrane region" description="Helical" evidence="1">
    <location>
        <begin position="45"/>
        <end position="67"/>
    </location>
</feature>
<sequence>MRQCRLWVRRTASRTRAVQKAASAVVENPAETLCRTLWRVERMRCLLPLWLGASLPGLLWAATALLVEGDSDPSRICKAAPNWQVGGKAPMQDLLGSVVVVALLKAS</sequence>
<comment type="caution">
    <text evidence="3">The sequence shown here is derived from an EMBL/GenBank/DDBJ whole genome shotgun (WGS) entry which is preliminary data.</text>
</comment>